<dbReference type="EMBL" id="MT142299">
    <property type="protein sequence ID" value="QJA77740.1"/>
    <property type="molecule type" value="Genomic_DNA"/>
</dbReference>
<protein>
    <submittedName>
        <fullName evidence="1">Uncharacterized protein</fullName>
    </submittedName>
</protein>
<gene>
    <name evidence="2" type="ORF">MM415A01231_0009</name>
    <name evidence="1" type="ORF">MM415B01376_0011</name>
</gene>
<reference evidence="1" key="1">
    <citation type="submission" date="2020-03" db="EMBL/GenBank/DDBJ databases">
        <title>The deep terrestrial virosphere.</title>
        <authorList>
            <person name="Holmfeldt K."/>
            <person name="Nilsson E."/>
            <person name="Simone D."/>
            <person name="Lopez-Fernandez M."/>
            <person name="Wu X."/>
            <person name="de Brujin I."/>
            <person name="Lundin D."/>
            <person name="Andersson A."/>
            <person name="Bertilsson S."/>
            <person name="Dopson M."/>
        </authorList>
    </citation>
    <scope>NUCLEOTIDE SEQUENCE</scope>
    <source>
        <strain evidence="2">MM415A01231</strain>
        <strain evidence="1">MM415B01376</strain>
    </source>
</reference>
<accession>A0A6M3IPA1</accession>
<sequence>MNIIPKNKKDKIYNFRVSKEEWEMINSIKKKIDLPSMLRKHIQEIYNEINKGREIDDKIYRI</sequence>
<name>A0A6M3IPA1_9ZZZZ</name>
<organism evidence="1">
    <name type="scientific">viral metagenome</name>
    <dbReference type="NCBI Taxonomy" id="1070528"/>
    <lineage>
        <taxon>unclassified sequences</taxon>
        <taxon>metagenomes</taxon>
        <taxon>organismal metagenomes</taxon>
    </lineage>
</organism>
<proteinExistence type="predicted"/>
<evidence type="ECO:0000313" key="1">
    <source>
        <dbReference type="EMBL" id="QJA58998.1"/>
    </source>
</evidence>
<dbReference type="EMBL" id="MT141350">
    <property type="protein sequence ID" value="QJA58998.1"/>
    <property type="molecule type" value="Genomic_DNA"/>
</dbReference>
<dbReference type="AlphaFoldDB" id="A0A6M3IPA1"/>
<evidence type="ECO:0000313" key="2">
    <source>
        <dbReference type="EMBL" id="QJA77740.1"/>
    </source>
</evidence>